<evidence type="ECO:0008006" key="4">
    <source>
        <dbReference type="Google" id="ProtNLM"/>
    </source>
</evidence>
<keyword evidence="1" id="KW-1133">Transmembrane helix</keyword>
<proteinExistence type="predicted"/>
<sequence>MKIRDKIVEKSAPYLRPGEKVQAVIPGQTMNGWWVFLILVGILPYFVVLMSLNRYRIALVTDQRILLLDAGKWTMGTPKKVLGELPRGIVLGEPSSLWWTCRALGEPLHVHRRFHKDVIAADAALQAGSALPPPPPPPSA</sequence>
<evidence type="ECO:0000313" key="3">
    <source>
        <dbReference type="Proteomes" id="UP001515100"/>
    </source>
</evidence>
<accession>A0A641ATX3</accession>
<dbReference type="EMBL" id="SDPP02000001">
    <property type="protein sequence ID" value="KAA1380957.1"/>
    <property type="molecule type" value="Genomic_DNA"/>
</dbReference>
<feature type="transmembrane region" description="Helical" evidence="1">
    <location>
        <begin position="33"/>
        <end position="52"/>
    </location>
</feature>
<reference evidence="2" key="1">
    <citation type="submission" date="2019-09" db="EMBL/GenBank/DDBJ databases">
        <authorList>
            <person name="Li J."/>
        </authorList>
    </citation>
    <scope>NUCLEOTIDE SEQUENCE [LARGE SCALE GENOMIC DNA]</scope>
    <source>
        <strain evidence="2">NRBC 14897</strain>
    </source>
</reference>
<keyword evidence="1" id="KW-0472">Membrane</keyword>
<comment type="caution">
    <text evidence="2">The sequence shown here is derived from an EMBL/GenBank/DDBJ whole genome shotgun (WGS) entry which is preliminary data.</text>
</comment>
<name>A0A641ATX3_9ACTN</name>
<evidence type="ECO:0000313" key="2">
    <source>
        <dbReference type="EMBL" id="KAA1380957.1"/>
    </source>
</evidence>
<keyword evidence="1" id="KW-0812">Transmembrane</keyword>
<organism evidence="2 3">
    <name type="scientific">Aeromicrobium fastidiosum</name>
    <dbReference type="NCBI Taxonomy" id="52699"/>
    <lineage>
        <taxon>Bacteria</taxon>
        <taxon>Bacillati</taxon>
        <taxon>Actinomycetota</taxon>
        <taxon>Actinomycetes</taxon>
        <taxon>Propionibacteriales</taxon>
        <taxon>Nocardioidaceae</taxon>
        <taxon>Aeromicrobium</taxon>
    </lineage>
</organism>
<dbReference type="AlphaFoldDB" id="A0A641ATX3"/>
<keyword evidence="3" id="KW-1185">Reference proteome</keyword>
<dbReference type="OrthoDB" id="3693511at2"/>
<evidence type="ECO:0000256" key="1">
    <source>
        <dbReference type="SAM" id="Phobius"/>
    </source>
</evidence>
<dbReference type="Proteomes" id="UP001515100">
    <property type="component" value="Unassembled WGS sequence"/>
</dbReference>
<protein>
    <recommendedName>
        <fullName evidence="4">PH domain-containing protein</fullName>
    </recommendedName>
</protein>
<gene>
    <name evidence="2" type="ORF">ESP62_006595</name>
</gene>